<accession>A0A7C5T0L3</accession>
<organism evidence="1">
    <name type="scientific">Thermocrinis ruber</name>
    <dbReference type="NCBI Taxonomy" id="75906"/>
    <lineage>
        <taxon>Bacteria</taxon>
        <taxon>Pseudomonadati</taxon>
        <taxon>Aquificota</taxon>
        <taxon>Aquificia</taxon>
        <taxon>Aquificales</taxon>
        <taxon>Aquificaceae</taxon>
        <taxon>Thermocrinis</taxon>
    </lineage>
</organism>
<dbReference type="EMBL" id="DSAC01000040">
    <property type="protein sequence ID" value="HHO73639.1"/>
    <property type="molecule type" value="Genomic_DNA"/>
</dbReference>
<evidence type="ECO:0008006" key="2">
    <source>
        <dbReference type="Google" id="ProtNLM"/>
    </source>
</evidence>
<reference evidence="1" key="1">
    <citation type="journal article" date="2020" name="mSystems">
        <title>Genome- and Community-Level Interaction Insights into Carbon Utilization and Element Cycling Functions of Hydrothermarchaeota in Hydrothermal Sediment.</title>
        <authorList>
            <person name="Zhou Z."/>
            <person name="Liu Y."/>
            <person name="Xu W."/>
            <person name="Pan J."/>
            <person name="Luo Z.H."/>
            <person name="Li M."/>
        </authorList>
    </citation>
    <scope>NUCLEOTIDE SEQUENCE [LARGE SCALE GENOMIC DNA]</scope>
    <source>
        <strain evidence="1">SpSt-114</strain>
    </source>
</reference>
<sequence>MLRKLLFEDIQYKVVSLIVGFLLWSAVNFGTRVSLSLEKEIELKNAQDNYVYKLSRKRVRMKVSFVERLVSESALENLQPFVDVRGLNTGKYLLKVDVRNPYKFLVLVDKVEPEKIEVIIQEAPQRGER</sequence>
<dbReference type="Gene3D" id="2.170.120.30">
    <property type="match status" value="1"/>
</dbReference>
<name>A0A7C5T0L3_9AQUI</name>
<comment type="caution">
    <text evidence="1">The sequence shown here is derived from an EMBL/GenBank/DDBJ whole genome shotgun (WGS) entry which is preliminary data.</text>
</comment>
<proteinExistence type="predicted"/>
<gene>
    <name evidence="1" type="ORF">ENN04_03280</name>
</gene>
<protein>
    <recommendedName>
        <fullName evidence="2">YbbR-like domain-containing protein</fullName>
    </recommendedName>
</protein>
<evidence type="ECO:0000313" key="1">
    <source>
        <dbReference type="EMBL" id="HHO73639.1"/>
    </source>
</evidence>
<dbReference type="AlphaFoldDB" id="A0A7C5T0L3"/>